<dbReference type="GO" id="GO:0005886">
    <property type="term" value="C:plasma membrane"/>
    <property type="evidence" value="ECO:0007669"/>
    <property type="project" value="TreeGrafter"/>
</dbReference>
<evidence type="ECO:0000256" key="2">
    <source>
        <dbReference type="ARBA" id="ARBA00022692"/>
    </source>
</evidence>
<feature type="transmembrane region" description="Helical" evidence="8">
    <location>
        <begin position="286"/>
        <end position="310"/>
    </location>
</feature>
<feature type="transmembrane region" description="Helical" evidence="8">
    <location>
        <begin position="117"/>
        <end position="144"/>
    </location>
</feature>
<feature type="transmembrane region" description="Helical" evidence="8">
    <location>
        <begin position="170"/>
        <end position="192"/>
    </location>
</feature>
<proteinExistence type="predicted"/>
<evidence type="ECO:0000256" key="3">
    <source>
        <dbReference type="ARBA" id="ARBA00022989"/>
    </source>
</evidence>
<reference evidence="10" key="1">
    <citation type="submission" date="2021-10" db="EMBL/GenBank/DDBJ databases">
        <title>Tropical sea cucumber genome reveals ecological adaptation and Cuvierian tubules defense mechanism.</title>
        <authorList>
            <person name="Chen T."/>
        </authorList>
    </citation>
    <scope>NUCLEOTIDE SEQUENCE</scope>
    <source>
        <strain evidence="10">Nanhai2018</strain>
        <tissue evidence="10">Muscle</tissue>
    </source>
</reference>
<dbReference type="InterPro" id="IPR017452">
    <property type="entry name" value="GPCR_Rhodpsn_7TM"/>
</dbReference>
<evidence type="ECO:0000256" key="7">
    <source>
        <dbReference type="ARBA" id="ARBA00023224"/>
    </source>
</evidence>
<comment type="subcellular location">
    <subcellularLocation>
        <location evidence="1">Membrane</location>
        <topology evidence="1">Multi-pass membrane protein</topology>
    </subcellularLocation>
</comment>
<feature type="transmembrane region" description="Helical" evidence="8">
    <location>
        <begin position="41"/>
        <end position="67"/>
    </location>
</feature>
<evidence type="ECO:0000256" key="6">
    <source>
        <dbReference type="ARBA" id="ARBA00023170"/>
    </source>
</evidence>
<accession>A0A9Q1GY98</accession>
<feature type="transmembrane region" description="Helical" evidence="8">
    <location>
        <begin position="330"/>
        <end position="350"/>
    </location>
</feature>
<dbReference type="Proteomes" id="UP001152320">
    <property type="component" value="Chromosome 15"/>
</dbReference>
<dbReference type="InterPro" id="IPR000276">
    <property type="entry name" value="GPCR_Rhodpsn"/>
</dbReference>
<dbReference type="AlphaFoldDB" id="A0A9Q1GY98"/>
<feature type="transmembrane region" description="Helical" evidence="8">
    <location>
        <begin position="228"/>
        <end position="248"/>
    </location>
</feature>
<keyword evidence="4" id="KW-0297">G-protein coupled receptor</keyword>
<evidence type="ECO:0000256" key="8">
    <source>
        <dbReference type="SAM" id="Phobius"/>
    </source>
</evidence>
<dbReference type="Pfam" id="PF00001">
    <property type="entry name" value="7tm_1"/>
    <property type="match status" value="1"/>
</dbReference>
<feature type="domain" description="G-protein coupled receptors family 1 profile" evidence="9">
    <location>
        <begin position="59"/>
        <end position="347"/>
    </location>
</feature>
<dbReference type="CDD" id="cd00637">
    <property type="entry name" value="7tm_classA_rhodopsin-like"/>
    <property type="match status" value="1"/>
</dbReference>
<keyword evidence="6 10" id="KW-0675">Receptor</keyword>
<dbReference type="SUPFAM" id="SSF81321">
    <property type="entry name" value="Family A G protein-coupled receptor-like"/>
    <property type="match status" value="1"/>
</dbReference>
<gene>
    <name evidence="10" type="ORF">HOLleu_30063</name>
</gene>
<evidence type="ECO:0000313" key="11">
    <source>
        <dbReference type="Proteomes" id="UP001152320"/>
    </source>
</evidence>
<dbReference type="Gene3D" id="1.20.1070.10">
    <property type="entry name" value="Rhodopsin 7-helix transmembrane proteins"/>
    <property type="match status" value="1"/>
</dbReference>
<comment type="caution">
    <text evidence="10">The sequence shown here is derived from an EMBL/GenBank/DDBJ whole genome shotgun (WGS) entry which is preliminary data.</text>
</comment>
<evidence type="ECO:0000256" key="1">
    <source>
        <dbReference type="ARBA" id="ARBA00004141"/>
    </source>
</evidence>
<evidence type="ECO:0000256" key="5">
    <source>
        <dbReference type="ARBA" id="ARBA00023136"/>
    </source>
</evidence>
<dbReference type="PANTHER" id="PTHR24243:SF208">
    <property type="entry name" value="PYROKININ-1 RECEPTOR"/>
    <property type="match status" value="1"/>
</dbReference>
<feature type="transmembrane region" description="Helical" evidence="8">
    <location>
        <begin position="79"/>
        <end position="97"/>
    </location>
</feature>
<evidence type="ECO:0000259" key="9">
    <source>
        <dbReference type="PROSITE" id="PS50262"/>
    </source>
</evidence>
<keyword evidence="11" id="KW-1185">Reference proteome</keyword>
<dbReference type="PRINTS" id="PR00237">
    <property type="entry name" value="GPCRRHODOPSN"/>
</dbReference>
<organism evidence="10 11">
    <name type="scientific">Holothuria leucospilota</name>
    <name type="common">Black long sea cucumber</name>
    <name type="synonym">Mertensiothuria leucospilota</name>
    <dbReference type="NCBI Taxonomy" id="206669"/>
    <lineage>
        <taxon>Eukaryota</taxon>
        <taxon>Metazoa</taxon>
        <taxon>Echinodermata</taxon>
        <taxon>Eleutherozoa</taxon>
        <taxon>Echinozoa</taxon>
        <taxon>Holothuroidea</taxon>
        <taxon>Aspidochirotacea</taxon>
        <taxon>Aspidochirotida</taxon>
        <taxon>Holothuriidae</taxon>
        <taxon>Holothuria</taxon>
    </lineage>
</organism>
<protein>
    <submittedName>
        <fullName evidence="10">Neuromedin-U receptor 2</fullName>
    </submittedName>
</protein>
<keyword evidence="7" id="KW-0807">Transducer</keyword>
<dbReference type="PROSITE" id="PS50262">
    <property type="entry name" value="G_PROTEIN_RECEP_F1_2"/>
    <property type="match status" value="1"/>
</dbReference>
<keyword evidence="2 8" id="KW-0812">Transmembrane</keyword>
<dbReference type="OrthoDB" id="5962705at2759"/>
<evidence type="ECO:0000256" key="4">
    <source>
        <dbReference type="ARBA" id="ARBA00023040"/>
    </source>
</evidence>
<dbReference type="EMBL" id="JAIZAY010000015">
    <property type="protein sequence ID" value="KAJ8027959.1"/>
    <property type="molecule type" value="Genomic_DNA"/>
</dbReference>
<name>A0A9Q1GY98_HOLLE</name>
<dbReference type="PANTHER" id="PTHR24243">
    <property type="entry name" value="G-PROTEIN COUPLED RECEPTOR"/>
    <property type="match status" value="1"/>
</dbReference>
<evidence type="ECO:0000313" key="10">
    <source>
        <dbReference type="EMBL" id="KAJ8027959.1"/>
    </source>
</evidence>
<keyword evidence="3 8" id="KW-1133">Transmembrane helix</keyword>
<sequence>MAAMITKAAFLDSEVNYCTDYNTINASEINVAESLQYRTPMVIYTAIVLPIILVTGFLDNALFLIVIQRIENMKNVTNAYLASLAVSDIAFLIFVVVHKLWKIIGSPEVVIDDSCLGSVGCVIMFVGSSTSYFASLCFITLVAWERRQAVRCPHLVGKNRFHNLTKSLKMILFSWVVSFLLATSFIPSFIVFKKVCIIWPDEDTFQLFPSDVYLCSSINKAFEDYTHIAQALPFFFAMAVNIFLYFDIMRGLRESADRVQSFDSLANASSRKRDESRVLNQTIKMLIINGLTFFALLGPFEILSVCLLFDGWTEGALISTSSVEYRTIAWVVRTLSYLNAVINPIIYTVFSSRYRNAFNETIREIYYGIIPSRYRGTAGRRGRPISTTFVNNSAGTNDWNDNTRSMDVLETQDTKL</sequence>
<keyword evidence="5 8" id="KW-0472">Membrane</keyword>
<dbReference type="GO" id="GO:0004930">
    <property type="term" value="F:G protein-coupled receptor activity"/>
    <property type="evidence" value="ECO:0007669"/>
    <property type="project" value="UniProtKB-KW"/>
</dbReference>